<evidence type="ECO:0000256" key="10">
    <source>
        <dbReference type="ARBA" id="ARBA00048540"/>
    </source>
</evidence>
<keyword evidence="6" id="KW-0479">Metal-binding</keyword>
<dbReference type="EMBL" id="OMOD01000160">
    <property type="protein sequence ID" value="SPF46215.1"/>
    <property type="molecule type" value="Genomic_DNA"/>
</dbReference>
<dbReference type="InterPro" id="IPR003374">
    <property type="entry name" value="ApbE-like_sf"/>
</dbReference>
<keyword evidence="4" id="KW-0285">Flavoprotein</keyword>
<evidence type="ECO:0000256" key="1">
    <source>
        <dbReference type="ARBA" id="ARBA00001946"/>
    </source>
</evidence>
<evidence type="ECO:0000256" key="7">
    <source>
        <dbReference type="ARBA" id="ARBA00022827"/>
    </source>
</evidence>
<proteinExistence type="predicted"/>
<protein>
    <recommendedName>
        <fullName evidence="3">FAD:protein FMN transferase</fullName>
        <ecNumber evidence="2">2.7.1.180</ecNumber>
    </recommendedName>
    <alternativeName>
        <fullName evidence="9">Flavin transferase</fullName>
    </alternativeName>
</protein>
<evidence type="ECO:0000313" key="11">
    <source>
        <dbReference type="EMBL" id="SPF46215.1"/>
    </source>
</evidence>
<keyword evidence="8" id="KW-0460">Magnesium</keyword>
<dbReference type="GO" id="GO:0046872">
    <property type="term" value="F:metal ion binding"/>
    <property type="evidence" value="ECO:0007669"/>
    <property type="project" value="UniProtKB-KW"/>
</dbReference>
<reference evidence="12" key="1">
    <citation type="submission" date="2018-02" db="EMBL/GenBank/DDBJ databases">
        <authorList>
            <person name="Hausmann B."/>
        </authorList>
    </citation>
    <scope>NUCLEOTIDE SEQUENCE [LARGE SCALE GENOMIC DNA]</scope>
    <source>
        <strain evidence="12">Peat soil MAG SbA1</strain>
    </source>
</reference>
<sequence>MQAGAGSWFGGDRHVPSPDQIRQALELVGYRHVRLNARKRTVRFDRAGVEIDPGGVGKGYAVDRMVEVLRARGIRNALVAASGSSIFGLGNPPDEPRGWPINIADPWDHRKNAAQVFLKDMSLSTSGSYEKSFRVGGHRYSHIMDPRRGIPAESAVQVTVIAPRTVDSEVWAKPYFIQGPAWTAAHKPKSWRVLYCESTPGAACSWVE</sequence>
<dbReference type="PANTHER" id="PTHR30040">
    <property type="entry name" value="THIAMINE BIOSYNTHESIS LIPOPROTEIN APBE"/>
    <property type="match status" value="1"/>
</dbReference>
<keyword evidence="5" id="KW-0808">Transferase</keyword>
<dbReference type="PANTHER" id="PTHR30040:SF2">
    <property type="entry name" value="FAD:PROTEIN FMN TRANSFERASE"/>
    <property type="match status" value="1"/>
</dbReference>
<organism evidence="11 12">
    <name type="scientific">Candidatus Sulfotelmatobacter kueseliae</name>
    <dbReference type="NCBI Taxonomy" id="2042962"/>
    <lineage>
        <taxon>Bacteria</taxon>
        <taxon>Pseudomonadati</taxon>
        <taxon>Acidobacteriota</taxon>
        <taxon>Terriglobia</taxon>
        <taxon>Terriglobales</taxon>
        <taxon>Candidatus Korobacteraceae</taxon>
        <taxon>Candidatus Sulfotelmatobacter</taxon>
    </lineage>
</organism>
<keyword evidence="7" id="KW-0274">FAD</keyword>
<dbReference type="Gene3D" id="3.10.520.10">
    <property type="entry name" value="ApbE-like domains"/>
    <property type="match status" value="1"/>
</dbReference>
<evidence type="ECO:0000256" key="3">
    <source>
        <dbReference type="ARBA" id="ARBA00016337"/>
    </source>
</evidence>
<dbReference type="SUPFAM" id="SSF143631">
    <property type="entry name" value="ApbE-like"/>
    <property type="match status" value="1"/>
</dbReference>
<evidence type="ECO:0000313" key="12">
    <source>
        <dbReference type="Proteomes" id="UP000238701"/>
    </source>
</evidence>
<dbReference type="Proteomes" id="UP000238701">
    <property type="component" value="Unassembled WGS sequence"/>
</dbReference>
<name>A0A2U3L2R5_9BACT</name>
<dbReference type="Pfam" id="PF02424">
    <property type="entry name" value="ApbE"/>
    <property type="match status" value="1"/>
</dbReference>
<evidence type="ECO:0000256" key="6">
    <source>
        <dbReference type="ARBA" id="ARBA00022723"/>
    </source>
</evidence>
<dbReference type="AlphaFoldDB" id="A0A2U3L2R5"/>
<keyword evidence="11" id="KW-0449">Lipoprotein</keyword>
<dbReference type="InterPro" id="IPR024932">
    <property type="entry name" value="ApbE"/>
</dbReference>
<dbReference type="GO" id="GO:0016740">
    <property type="term" value="F:transferase activity"/>
    <property type="evidence" value="ECO:0007669"/>
    <property type="project" value="UniProtKB-KW"/>
</dbReference>
<gene>
    <name evidence="11" type="ORF">SBA1_640023</name>
</gene>
<evidence type="ECO:0000256" key="4">
    <source>
        <dbReference type="ARBA" id="ARBA00022630"/>
    </source>
</evidence>
<evidence type="ECO:0000256" key="2">
    <source>
        <dbReference type="ARBA" id="ARBA00011955"/>
    </source>
</evidence>
<comment type="cofactor">
    <cofactor evidence="1">
        <name>Mg(2+)</name>
        <dbReference type="ChEBI" id="CHEBI:18420"/>
    </cofactor>
</comment>
<evidence type="ECO:0000256" key="8">
    <source>
        <dbReference type="ARBA" id="ARBA00022842"/>
    </source>
</evidence>
<evidence type="ECO:0000256" key="5">
    <source>
        <dbReference type="ARBA" id="ARBA00022679"/>
    </source>
</evidence>
<accession>A0A2U3L2R5</accession>
<evidence type="ECO:0000256" key="9">
    <source>
        <dbReference type="ARBA" id="ARBA00031306"/>
    </source>
</evidence>
<comment type="catalytic activity">
    <reaction evidence="10">
        <text>L-threonyl-[protein] + FAD = FMN-L-threonyl-[protein] + AMP + H(+)</text>
        <dbReference type="Rhea" id="RHEA:36847"/>
        <dbReference type="Rhea" id="RHEA-COMP:11060"/>
        <dbReference type="Rhea" id="RHEA-COMP:11061"/>
        <dbReference type="ChEBI" id="CHEBI:15378"/>
        <dbReference type="ChEBI" id="CHEBI:30013"/>
        <dbReference type="ChEBI" id="CHEBI:57692"/>
        <dbReference type="ChEBI" id="CHEBI:74257"/>
        <dbReference type="ChEBI" id="CHEBI:456215"/>
        <dbReference type="EC" id="2.7.1.180"/>
    </reaction>
</comment>
<dbReference type="EC" id="2.7.1.180" evidence="2"/>